<feature type="non-terminal residue" evidence="3">
    <location>
        <position position="191"/>
    </location>
</feature>
<dbReference type="AlphaFoldDB" id="A0AA36FZ42"/>
<gene>
    <name evidence="3" type="ORF">MSPICULIGERA_LOCUS10534</name>
</gene>
<keyword evidence="2" id="KW-0472">Membrane</keyword>
<proteinExistence type="predicted"/>
<keyword evidence="4" id="KW-1185">Reference proteome</keyword>
<feature type="transmembrane region" description="Helical" evidence="2">
    <location>
        <begin position="127"/>
        <end position="152"/>
    </location>
</feature>
<dbReference type="Proteomes" id="UP001177023">
    <property type="component" value="Unassembled WGS sequence"/>
</dbReference>
<comment type="caution">
    <text evidence="3">The sequence shown here is derived from an EMBL/GenBank/DDBJ whole genome shotgun (WGS) entry which is preliminary data.</text>
</comment>
<keyword evidence="2" id="KW-0812">Transmembrane</keyword>
<evidence type="ECO:0000256" key="2">
    <source>
        <dbReference type="SAM" id="Phobius"/>
    </source>
</evidence>
<organism evidence="3 4">
    <name type="scientific">Mesorhabditis spiculigera</name>
    <dbReference type="NCBI Taxonomy" id="96644"/>
    <lineage>
        <taxon>Eukaryota</taxon>
        <taxon>Metazoa</taxon>
        <taxon>Ecdysozoa</taxon>
        <taxon>Nematoda</taxon>
        <taxon>Chromadorea</taxon>
        <taxon>Rhabditida</taxon>
        <taxon>Rhabditina</taxon>
        <taxon>Rhabditomorpha</taxon>
        <taxon>Rhabditoidea</taxon>
        <taxon>Rhabditidae</taxon>
        <taxon>Mesorhabditinae</taxon>
        <taxon>Mesorhabditis</taxon>
    </lineage>
</organism>
<reference evidence="3" key="1">
    <citation type="submission" date="2023-06" db="EMBL/GenBank/DDBJ databases">
        <authorList>
            <person name="Delattre M."/>
        </authorList>
    </citation>
    <scope>NUCLEOTIDE SEQUENCE</scope>
    <source>
        <strain evidence="3">AF72</strain>
    </source>
</reference>
<evidence type="ECO:0000313" key="3">
    <source>
        <dbReference type="EMBL" id="CAJ0572141.1"/>
    </source>
</evidence>
<evidence type="ECO:0000313" key="4">
    <source>
        <dbReference type="Proteomes" id="UP001177023"/>
    </source>
</evidence>
<keyword evidence="2" id="KW-1133">Transmembrane helix</keyword>
<evidence type="ECO:0000256" key="1">
    <source>
        <dbReference type="SAM" id="MobiDB-lite"/>
    </source>
</evidence>
<dbReference type="EMBL" id="CATQJA010002591">
    <property type="protein sequence ID" value="CAJ0572141.1"/>
    <property type="molecule type" value="Genomic_DNA"/>
</dbReference>
<sequence>MQPPMSPDVGSSRATIPGMAQTNPITGTPNTKSAEWTGWRPSSSAERQSGPSNERPNNAPSNDSAERYTRTQLSREAPALRHPVFPTTPPPPQYTVVVSEKATSTQETSLRESKFYLFRLEGAPICALLYTVMAALAVVMIAFLVTGLIVAFDFSATNGMTRQGMTWQDLRDKVDTLGEAKTFTPSRSTVP</sequence>
<protein>
    <submittedName>
        <fullName evidence="3">Uncharacterized protein</fullName>
    </submittedName>
</protein>
<accession>A0AA36FZ42</accession>
<name>A0AA36FZ42_9BILA</name>
<feature type="compositionally biased region" description="Polar residues" evidence="1">
    <location>
        <begin position="20"/>
        <end position="63"/>
    </location>
</feature>
<feature type="region of interest" description="Disordered" evidence="1">
    <location>
        <begin position="1"/>
        <end position="69"/>
    </location>
</feature>